<dbReference type="FunFam" id="3.40.50.300:FF:000527">
    <property type="entry name" value="Tyrosine-protein kinase etk"/>
    <property type="match status" value="1"/>
</dbReference>
<dbReference type="Proteomes" id="UP000521017">
    <property type="component" value="Unassembled WGS sequence"/>
</dbReference>
<name>A0A7X0MJ00_9SPHI</name>
<dbReference type="InterPro" id="IPR050445">
    <property type="entry name" value="Bact_polysacc_biosynth/exp"/>
</dbReference>
<dbReference type="GO" id="GO:0005886">
    <property type="term" value="C:plasma membrane"/>
    <property type="evidence" value="ECO:0007669"/>
    <property type="project" value="UniProtKB-ARBA"/>
</dbReference>
<comment type="similarity">
    <text evidence="1">Belongs to the CpsD/CapB family.</text>
</comment>
<reference evidence="13 14" key="1">
    <citation type="submission" date="2020-08" db="EMBL/GenBank/DDBJ databases">
        <title>Genomic Encyclopedia of Type Strains, Phase IV (KMG-V): Genome sequencing to study the core and pangenomes of soil and plant-associated prokaryotes.</title>
        <authorList>
            <person name="Whitman W."/>
        </authorList>
    </citation>
    <scope>NUCLEOTIDE SEQUENCE [LARGE SCALE GENOMIC DNA]</scope>
    <source>
        <strain evidence="13 14">M2T3</strain>
    </source>
</reference>
<feature type="transmembrane region" description="Helical" evidence="10">
    <location>
        <begin position="20"/>
        <end position="44"/>
    </location>
</feature>
<dbReference type="AlphaFoldDB" id="A0A7X0MJ00"/>
<evidence type="ECO:0000256" key="4">
    <source>
        <dbReference type="ARBA" id="ARBA00022679"/>
    </source>
</evidence>
<dbReference type="GO" id="GO:0005524">
    <property type="term" value="F:ATP binding"/>
    <property type="evidence" value="ECO:0007669"/>
    <property type="project" value="UniProtKB-KW"/>
</dbReference>
<dbReference type="InterPro" id="IPR032807">
    <property type="entry name" value="GNVR"/>
</dbReference>
<dbReference type="PANTHER" id="PTHR32309:SF13">
    <property type="entry name" value="FERRIC ENTEROBACTIN TRANSPORT PROTEIN FEPE"/>
    <property type="match status" value="1"/>
</dbReference>
<sequence>MSKSNKKDENEDKSVHLLDLLKHLFFHWKWFVLSILVFGGYFYFQYSKTQFTYNRSETVMIKTGTNSISAVRIARPNNFYNTVNVNAEILQLRSKELMQNTIRMIDADMSYVMMNGLRKNELYTNSPYKVAQLHYNPEAAFSFTITRKNTNQVELSGFSVGDPSKTILVKLNGYVKTPVGIVSISLRPNYNKAILVNSVLVTKSPLKAVVGYFLSNLTIVQLEDAAMLQITLEDTSPLRAGDLITKLIEVYNSMTIKEKNRIAINTSEFIQKRLSIIQQELGSVESNLENMKAANQGLDIKSASETYWTTSRTQQSSIQDIETQKKMVEMMREHLIKKNNDLIPSNTGLVDNNIENQIAEYNIVLLKKNRLQEGNNSENPAIKDLDAALMAMHKNIIRIMTNAITGFTVKISNLKQEEAKALHSAHELPAKQRLMLSEERQQKVKEDLYIFLLNKREENALNLAMTDDNIRVIDPASGSDSPISPNKFRKMMMGVGIGFALPTSMLLLVLLLNTGVRSRKDIETQITVPFLGEIPFSSEIRNSKNGIVVQEQGFDEVTEAFRITRTNLGFMSPGDKKEQVLTFTSFNPGAGKTFSVINLGMSLKFLNKRVVLLDLDLRKGTLSHLTKVPMPIGITHFLADANIQIDQIIYKDRIAEHIDIIPIGVIAPNPVELLLSERLDLLINSLKQQYDYIVVDGVPLGIVADSSIVNRISDTTIFVIRAGKMDRRQLPDLEKIYRKKTFNNLSIILNGINSNGGNYGYSYGYGYGYGYGHKKSSLLSRLSSKIFG</sequence>
<dbReference type="InterPro" id="IPR005702">
    <property type="entry name" value="Wzc-like_C"/>
</dbReference>
<dbReference type="EC" id="2.7.10.2" evidence="3"/>
<proteinExistence type="inferred from homology"/>
<feature type="domain" description="Tyrosine-protein kinase G-rich" evidence="12">
    <location>
        <begin position="434"/>
        <end position="507"/>
    </location>
</feature>
<dbReference type="InterPro" id="IPR027417">
    <property type="entry name" value="P-loop_NTPase"/>
</dbReference>
<evidence type="ECO:0000259" key="11">
    <source>
        <dbReference type="Pfam" id="PF13614"/>
    </source>
</evidence>
<evidence type="ECO:0000256" key="1">
    <source>
        <dbReference type="ARBA" id="ARBA00007316"/>
    </source>
</evidence>
<comment type="caution">
    <text evidence="13">The sequence shown here is derived from an EMBL/GenBank/DDBJ whole genome shotgun (WGS) entry which is preliminary data.</text>
</comment>
<keyword evidence="10" id="KW-0812">Transmembrane</keyword>
<dbReference type="Pfam" id="PF13807">
    <property type="entry name" value="GNVR"/>
    <property type="match status" value="1"/>
</dbReference>
<evidence type="ECO:0000259" key="12">
    <source>
        <dbReference type="Pfam" id="PF13807"/>
    </source>
</evidence>
<evidence type="ECO:0000256" key="5">
    <source>
        <dbReference type="ARBA" id="ARBA00022741"/>
    </source>
</evidence>
<dbReference type="CDD" id="cd05387">
    <property type="entry name" value="BY-kinase"/>
    <property type="match status" value="1"/>
</dbReference>
<accession>A0A7X0MJ00</accession>
<keyword evidence="10" id="KW-1133">Transmembrane helix</keyword>
<keyword evidence="4" id="KW-0808">Transferase</keyword>
<keyword evidence="8" id="KW-0829">Tyrosine-protein kinase</keyword>
<dbReference type="GO" id="GO:0042802">
    <property type="term" value="F:identical protein binding"/>
    <property type="evidence" value="ECO:0007669"/>
    <property type="project" value="UniProtKB-ARBA"/>
</dbReference>
<keyword evidence="7" id="KW-0067">ATP-binding</keyword>
<evidence type="ECO:0000256" key="6">
    <source>
        <dbReference type="ARBA" id="ARBA00022777"/>
    </source>
</evidence>
<feature type="transmembrane region" description="Helical" evidence="10">
    <location>
        <begin position="491"/>
        <end position="512"/>
    </location>
</feature>
<dbReference type="SUPFAM" id="SSF52540">
    <property type="entry name" value="P-loop containing nucleoside triphosphate hydrolases"/>
    <property type="match status" value="1"/>
</dbReference>
<keyword evidence="10" id="KW-0472">Membrane</keyword>
<evidence type="ECO:0000256" key="8">
    <source>
        <dbReference type="ARBA" id="ARBA00023137"/>
    </source>
</evidence>
<evidence type="ECO:0000313" key="14">
    <source>
        <dbReference type="Proteomes" id="UP000521017"/>
    </source>
</evidence>
<feature type="domain" description="AAA" evidence="11">
    <location>
        <begin position="580"/>
        <end position="722"/>
    </location>
</feature>
<comment type="similarity">
    <text evidence="2">Belongs to the etk/wzc family.</text>
</comment>
<dbReference type="InterPro" id="IPR025669">
    <property type="entry name" value="AAA_dom"/>
</dbReference>
<dbReference type="Gene3D" id="3.40.50.300">
    <property type="entry name" value="P-loop containing nucleotide triphosphate hydrolases"/>
    <property type="match status" value="1"/>
</dbReference>
<dbReference type="Pfam" id="PF13614">
    <property type="entry name" value="AAA_31"/>
    <property type="match status" value="1"/>
</dbReference>
<evidence type="ECO:0000313" key="13">
    <source>
        <dbReference type="EMBL" id="MBB6500957.1"/>
    </source>
</evidence>
<dbReference type="GO" id="GO:0004715">
    <property type="term" value="F:non-membrane spanning protein tyrosine kinase activity"/>
    <property type="evidence" value="ECO:0007669"/>
    <property type="project" value="UniProtKB-EC"/>
</dbReference>
<keyword evidence="6" id="KW-0418">Kinase</keyword>
<evidence type="ECO:0000256" key="9">
    <source>
        <dbReference type="ARBA" id="ARBA00051245"/>
    </source>
</evidence>
<comment type="catalytic activity">
    <reaction evidence="9">
        <text>L-tyrosyl-[protein] + ATP = O-phospho-L-tyrosyl-[protein] + ADP + H(+)</text>
        <dbReference type="Rhea" id="RHEA:10596"/>
        <dbReference type="Rhea" id="RHEA-COMP:10136"/>
        <dbReference type="Rhea" id="RHEA-COMP:20101"/>
        <dbReference type="ChEBI" id="CHEBI:15378"/>
        <dbReference type="ChEBI" id="CHEBI:30616"/>
        <dbReference type="ChEBI" id="CHEBI:46858"/>
        <dbReference type="ChEBI" id="CHEBI:61978"/>
        <dbReference type="ChEBI" id="CHEBI:456216"/>
        <dbReference type="EC" id="2.7.10.2"/>
    </reaction>
</comment>
<evidence type="ECO:0000256" key="7">
    <source>
        <dbReference type="ARBA" id="ARBA00022840"/>
    </source>
</evidence>
<dbReference type="PANTHER" id="PTHR32309">
    <property type="entry name" value="TYROSINE-PROTEIN KINASE"/>
    <property type="match status" value="1"/>
</dbReference>
<dbReference type="RefSeq" id="WP_184626253.1">
    <property type="nucleotide sequence ID" value="NZ_JACHCC010000008.1"/>
</dbReference>
<dbReference type="EMBL" id="JACHCC010000008">
    <property type="protein sequence ID" value="MBB6500957.1"/>
    <property type="molecule type" value="Genomic_DNA"/>
</dbReference>
<protein>
    <recommendedName>
        <fullName evidence="3">non-specific protein-tyrosine kinase</fullName>
        <ecNumber evidence="3">2.7.10.2</ecNumber>
    </recommendedName>
</protein>
<keyword evidence="5" id="KW-0547">Nucleotide-binding</keyword>
<evidence type="ECO:0000256" key="3">
    <source>
        <dbReference type="ARBA" id="ARBA00011903"/>
    </source>
</evidence>
<organism evidence="13 14">
    <name type="scientific">Pedobacter cryoconitis</name>
    <dbReference type="NCBI Taxonomy" id="188932"/>
    <lineage>
        <taxon>Bacteria</taxon>
        <taxon>Pseudomonadati</taxon>
        <taxon>Bacteroidota</taxon>
        <taxon>Sphingobacteriia</taxon>
        <taxon>Sphingobacteriales</taxon>
        <taxon>Sphingobacteriaceae</taxon>
        <taxon>Pedobacter</taxon>
    </lineage>
</organism>
<evidence type="ECO:0000256" key="2">
    <source>
        <dbReference type="ARBA" id="ARBA00008883"/>
    </source>
</evidence>
<gene>
    <name evidence="13" type="ORF">HDF25_003120</name>
</gene>
<evidence type="ECO:0000256" key="10">
    <source>
        <dbReference type="SAM" id="Phobius"/>
    </source>
</evidence>
<dbReference type="NCBIfam" id="TIGR01007">
    <property type="entry name" value="eps_fam"/>
    <property type="match status" value="1"/>
</dbReference>